<organism evidence="7 8">
    <name type="scientific">Aspergillus ellipticus CBS 707.79</name>
    <dbReference type="NCBI Taxonomy" id="1448320"/>
    <lineage>
        <taxon>Eukaryota</taxon>
        <taxon>Fungi</taxon>
        <taxon>Dikarya</taxon>
        <taxon>Ascomycota</taxon>
        <taxon>Pezizomycotina</taxon>
        <taxon>Eurotiomycetes</taxon>
        <taxon>Eurotiomycetidae</taxon>
        <taxon>Eurotiales</taxon>
        <taxon>Aspergillaceae</taxon>
        <taxon>Aspergillus</taxon>
        <taxon>Aspergillus subgen. Circumdati</taxon>
    </lineage>
</organism>
<evidence type="ECO:0000256" key="3">
    <source>
        <dbReference type="ARBA" id="ARBA00022723"/>
    </source>
</evidence>
<evidence type="ECO:0000256" key="5">
    <source>
        <dbReference type="ARBA" id="ARBA00023027"/>
    </source>
</evidence>
<dbReference type="PANTHER" id="PTHR42813">
    <property type="entry name" value="ZINC-TYPE ALCOHOL DEHYDROGENASE-LIKE"/>
    <property type="match status" value="1"/>
</dbReference>
<dbReference type="CDD" id="cd08282">
    <property type="entry name" value="PFDH_like"/>
    <property type="match status" value="1"/>
</dbReference>
<dbReference type="Proteomes" id="UP000247810">
    <property type="component" value="Unassembled WGS sequence"/>
</dbReference>
<proteinExistence type="inferred from homology"/>
<comment type="similarity">
    <text evidence="2">Belongs to the zinc-containing alcohol dehydrogenase family.</text>
</comment>
<dbReference type="InterPro" id="IPR036291">
    <property type="entry name" value="NAD(P)-bd_dom_sf"/>
</dbReference>
<dbReference type="OrthoDB" id="256333at2759"/>
<feature type="domain" description="Enoyl reductase (ER)" evidence="6">
    <location>
        <begin position="8"/>
        <end position="344"/>
    </location>
</feature>
<dbReference type="SUPFAM" id="SSF50129">
    <property type="entry name" value="GroES-like"/>
    <property type="match status" value="1"/>
</dbReference>
<dbReference type="SUPFAM" id="SSF51735">
    <property type="entry name" value="NAD(P)-binding Rossmann-fold domains"/>
    <property type="match status" value="1"/>
</dbReference>
<sequence>MKATMWEGDPFHMSIKEQPMPKIEHPNDVVIRITTAAICGSDLHCYRGRVGSKYPPWIMGHEGIGVVVEAGEGLKSLKLGDRVIAGVISCGYCDNSQYIRIPFADSSCFKLPASTERDLDYILLTDIFPTAWYALDCAGFEPGDTVAVFGAGPVGLLCAYSALLRGASKVYSVDYVPARLAKAESIGAIPIDFTKSDPVQQILAREPRGVRCSCECVGLDCLNDKLESDESVVLNNCIKVTEPTGGIGFIGVYVPAPDGPSPGVPLATASEGVFPVLVGELWFKALSLKGGAAEIHRLQPLLRDLVESGKARPSFIIDEVLHSLDEIPRAYERFNKREIIKPVIQLVGPEN</sequence>
<comment type="cofactor">
    <cofactor evidence="1">
        <name>Zn(2+)</name>
        <dbReference type="ChEBI" id="CHEBI:29105"/>
    </cofactor>
</comment>
<dbReference type="AlphaFoldDB" id="A0A319DPK6"/>
<evidence type="ECO:0000256" key="4">
    <source>
        <dbReference type="ARBA" id="ARBA00022833"/>
    </source>
</evidence>
<dbReference type="STRING" id="1448320.A0A319DPK6"/>
<name>A0A319DPK6_9EURO</name>
<evidence type="ECO:0000313" key="8">
    <source>
        <dbReference type="Proteomes" id="UP000247810"/>
    </source>
</evidence>
<dbReference type="InterPro" id="IPR020843">
    <property type="entry name" value="ER"/>
</dbReference>
<dbReference type="InterPro" id="IPR011032">
    <property type="entry name" value="GroES-like_sf"/>
</dbReference>
<dbReference type="Pfam" id="PF08240">
    <property type="entry name" value="ADH_N"/>
    <property type="match status" value="1"/>
</dbReference>
<keyword evidence="4" id="KW-0862">Zinc</keyword>
<dbReference type="EMBL" id="KZ825897">
    <property type="protein sequence ID" value="PYH93213.1"/>
    <property type="molecule type" value="Genomic_DNA"/>
</dbReference>
<dbReference type="GO" id="GO:0016491">
    <property type="term" value="F:oxidoreductase activity"/>
    <property type="evidence" value="ECO:0007669"/>
    <property type="project" value="InterPro"/>
</dbReference>
<evidence type="ECO:0000313" key="7">
    <source>
        <dbReference type="EMBL" id="PYH93213.1"/>
    </source>
</evidence>
<keyword evidence="8" id="KW-1185">Reference proteome</keyword>
<dbReference type="InterPro" id="IPR013154">
    <property type="entry name" value="ADH-like_N"/>
</dbReference>
<accession>A0A319DPK6</accession>
<evidence type="ECO:0000259" key="6">
    <source>
        <dbReference type="SMART" id="SM00829"/>
    </source>
</evidence>
<dbReference type="Gene3D" id="3.40.50.720">
    <property type="entry name" value="NAD(P)-binding Rossmann-like Domain"/>
    <property type="match status" value="1"/>
</dbReference>
<evidence type="ECO:0000256" key="2">
    <source>
        <dbReference type="ARBA" id="ARBA00008072"/>
    </source>
</evidence>
<dbReference type="PANTHER" id="PTHR42813:SF3">
    <property type="entry name" value="GLUTATHIONE-INDEPENDENT FORMALDEHYDE DEHYDROGENASE"/>
    <property type="match status" value="1"/>
</dbReference>
<keyword evidence="5" id="KW-0520">NAD</keyword>
<dbReference type="Gene3D" id="3.90.180.10">
    <property type="entry name" value="Medium-chain alcohol dehydrogenases, catalytic domain"/>
    <property type="match status" value="1"/>
</dbReference>
<dbReference type="SMART" id="SM00829">
    <property type="entry name" value="PKS_ER"/>
    <property type="match status" value="1"/>
</dbReference>
<dbReference type="GO" id="GO:0046872">
    <property type="term" value="F:metal ion binding"/>
    <property type="evidence" value="ECO:0007669"/>
    <property type="project" value="UniProtKB-KW"/>
</dbReference>
<protein>
    <submittedName>
        <fullName evidence="7">GroES-like protein</fullName>
    </submittedName>
</protein>
<reference evidence="7 8" key="1">
    <citation type="submission" date="2018-02" db="EMBL/GenBank/DDBJ databases">
        <title>The genomes of Aspergillus section Nigri reveals drivers in fungal speciation.</title>
        <authorList>
            <consortium name="DOE Joint Genome Institute"/>
            <person name="Vesth T.C."/>
            <person name="Nybo J."/>
            <person name="Theobald S."/>
            <person name="Brandl J."/>
            <person name="Frisvad J.C."/>
            <person name="Nielsen K.F."/>
            <person name="Lyhne E.K."/>
            <person name="Kogle M.E."/>
            <person name="Kuo A."/>
            <person name="Riley R."/>
            <person name="Clum A."/>
            <person name="Nolan M."/>
            <person name="Lipzen A."/>
            <person name="Salamov A."/>
            <person name="Henrissat B."/>
            <person name="Wiebenga A."/>
            <person name="De vries R.P."/>
            <person name="Grigoriev I.V."/>
            <person name="Mortensen U.H."/>
            <person name="Andersen M.R."/>
            <person name="Baker S.E."/>
        </authorList>
    </citation>
    <scope>NUCLEOTIDE SEQUENCE [LARGE SCALE GENOMIC DNA]</scope>
    <source>
        <strain evidence="7 8">CBS 707.79</strain>
    </source>
</reference>
<gene>
    <name evidence="7" type="ORF">BO71DRAFT_355711</name>
</gene>
<evidence type="ECO:0000256" key="1">
    <source>
        <dbReference type="ARBA" id="ARBA00001947"/>
    </source>
</evidence>
<dbReference type="VEuPathDB" id="FungiDB:BO71DRAFT_355711"/>
<keyword evidence="3" id="KW-0479">Metal-binding</keyword>